<keyword evidence="7 12" id="KW-0249">Electron transport</keyword>
<dbReference type="Proteomes" id="UP001362899">
    <property type="component" value="Unassembled WGS sequence"/>
</dbReference>
<dbReference type="InterPro" id="IPR008027">
    <property type="entry name" value="QCR9"/>
</dbReference>
<dbReference type="Gene3D" id="1.20.5.260">
    <property type="entry name" value="Cytochrome b-c1 complex subunit 9"/>
    <property type="match status" value="1"/>
</dbReference>
<dbReference type="GO" id="GO:0045275">
    <property type="term" value="C:respiratory chain complex III"/>
    <property type="evidence" value="ECO:0007669"/>
    <property type="project" value="UniProtKB-UniRule"/>
</dbReference>
<dbReference type="FunFam" id="1.20.5.260:FF:000001">
    <property type="entry name" value="Cytochrome b-c1 complex subunit 9"/>
    <property type="match status" value="1"/>
</dbReference>
<keyword evidence="10 12" id="KW-0472">Membrane</keyword>
<sequence>MSKIYNILFRRNSVFISAIFGAAFFVDIGFNSAVDKYFDYVNQGKQWKDIKHNYIKSGEDEE</sequence>
<comment type="similarity">
    <text evidence="2 12">Belongs to the UQCR10/QCR9 family.</text>
</comment>
<proteinExistence type="inferred from homology"/>
<dbReference type="Pfam" id="PF05365">
    <property type="entry name" value="UCR_UQCRX_QCR9"/>
    <property type="match status" value="1"/>
</dbReference>
<name>A0AAV5RJI9_STABA</name>
<keyword evidence="3 12" id="KW-0813">Transport</keyword>
<dbReference type="EMBL" id="BTGC01000003">
    <property type="protein sequence ID" value="GMM50893.1"/>
    <property type="molecule type" value="Genomic_DNA"/>
</dbReference>
<feature type="transmembrane region" description="Helical" evidence="12">
    <location>
        <begin position="12"/>
        <end position="30"/>
    </location>
</feature>
<evidence type="ECO:0000256" key="8">
    <source>
        <dbReference type="ARBA" id="ARBA00022989"/>
    </source>
</evidence>
<reference evidence="13 14" key="1">
    <citation type="journal article" date="2023" name="Elife">
        <title>Identification of key yeast species and microbe-microbe interactions impacting larval growth of Drosophila in the wild.</title>
        <authorList>
            <person name="Mure A."/>
            <person name="Sugiura Y."/>
            <person name="Maeda R."/>
            <person name="Honda K."/>
            <person name="Sakurai N."/>
            <person name="Takahashi Y."/>
            <person name="Watada M."/>
            <person name="Katoh T."/>
            <person name="Gotoh A."/>
            <person name="Gotoh Y."/>
            <person name="Taniguchi I."/>
            <person name="Nakamura K."/>
            <person name="Hayashi T."/>
            <person name="Katayama T."/>
            <person name="Uemura T."/>
            <person name="Hattori Y."/>
        </authorList>
    </citation>
    <scope>NUCLEOTIDE SEQUENCE [LARGE SCALE GENOMIC DNA]</scope>
    <source>
        <strain evidence="13 14">SB-73</strain>
    </source>
</reference>
<evidence type="ECO:0000256" key="9">
    <source>
        <dbReference type="ARBA" id="ARBA00023128"/>
    </source>
</evidence>
<evidence type="ECO:0000256" key="7">
    <source>
        <dbReference type="ARBA" id="ARBA00022982"/>
    </source>
</evidence>
<evidence type="ECO:0000256" key="12">
    <source>
        <dbReference type="RuleBase" id="RU368056"/>
    </source>
</evidence>
<evidence type="ECO:0000256" key="10">
    <source>
        <dbReference type="ARBA" id="ARBA00023136"/>
    </source>
</evidence>
<evidence type="ECO:0000256" key="1">
    <source>
        <dbReference type="ARBA" id="ARBA00004434"/>
    </source>
</evidence>
<evidence type="ECO:0000256" key="5">
    <source>
        <dbReference type="ARBA" id="ARBA00022692"/>
    </source>
</evidence>
<keyword evidence="9 12" id="KW-0496">Mitochondrion</keyword>
<evidence type="ECO:0000256" key="4">
    <source>
        <dbReference type="ARBA" id="ARBA00022660"/>
    </source>
</evidence>
<evidence type="ECO:0000256" key="3">
    <source>
        <dbReference type="ARBA" id="ARBA00022448"/>
    </source>
</evidence>
<evidence type="ECO:0000256" key="2">
    <source>
        <dbReference type="ARBA" id="ARBA00007856"/>
    </source>
</evidence>
<dbReference type="AlphaFoldDB" id="A0AAV5RJI9"/>
<keyword evidence="8 12" id="KW-1133">Transmembrane helix</keyword>
<evidence type="ECO:0000313" key="14">
    <source>
        <dbReference type="Proteomes" id="UP001362899"/>
    </source>
</evidence>
<keyword evidence="5 12" id="KW-0812">Transmembrane</keyword>
<accession>A0AAV5RJI9</accession>
<dbReference type="InterPro" id="IPR036656">
    <property type="entry name" value="QCR9_sf"/>
</dbReference>
<comment type="subcellular location">
    <subcellularLocation>
        <location evidence="1 12">Mitochondrion inner membrane</location>
        <topology evidence="1 12">Single-pass membrane protein</topology>
    </subcellularLocation>
</comment>
<gene>
    <name evidence="13" type="ORF">DASB73_018510</name>
</gene>
<dbReference type="GO" id="GO:0006122">
    <property type="term" value="P:mitochondrial electron transport, ubiquinol to cytochrome c"/>
    <property type="evidence" value="ECO:0007669"/>
    <property type="project" value="UniProtKB-UniRule"/>
</dbReference>
<keyword evidence="14" id="KW-1185">Reference proteome</keyword>
<evidence type="ECO:0000256" key="6">
    <source>
        <dbReference type="ARBA" id="ARBA00022792"/>
    </source>
</evidence>
<evidence type="ECO:0000313" key="13">
    <source>
        <dbReference type="EMBL" id="GMM50893.1"/>
    </source>
</evidence>
<protein>
    <recommendedName>
        <fullName evidence="11 12">Complex III subunit 9</fullName>
    </recommendedName>
</protein>
<evidence type="ECO:0000256" key="11">
    <source>
        <dbReference type="ARBA" id="ARBA00044247"/>
    </source>
</evidence>
<comment type="subunit">
    <text evidence="12">Component of the ubiquinol-cytochrome c oxidoreductase (cytochrome b-c1 complex, complex III, CIII), a multisubunit enzyme composed of 3 respiratory subunits cytochrome b, cytochrome c1 and Rieske protein, 2 core protein subunits, and additional low-molecular weight protein subunits.</text>
</comment>
<comment type="function">
    <text evidence="12">Component of the ubiquinol-cytochrome c oxidoreductase, a multisubunit transmembrane complex that is part of the mitochondrial electron transport chain which drives oxidative phosphorylation. The complex plays an important role in the uptake of multiple carbon sources present in different host niches.</text>
</comment>
<comment type="caution">
    <text evidence="13">The sequence shown here is derived from an EMBL/GenBank/DDBJ whole genome shotgun (WGS) entry which is preliminary data.</text>
</comment>
<keyword evidence="4 12" id="KW-0679">Respiratory chain</keyword>
<keyword evidence="6 12" id="KW-0999">Mitochondrion inner membrane</keyword>
<dbReference type="PANTHER" id="PTHR12980">
    <property type="entry name" value="UBIQUINOL-CYTOCHROME C REDUCTASE COMPLEX, SUBUNIT X"/>
    <property type="match status" value="1"/>
</dbReference>
<organism evidence="13 14">
    <name type="scientific">Starmerella bacillaris</name>
    <name type="common">Yeast</name>
    <name type="synonym">Candida zemplinina</name>
    <dbReference type="NCBI Taxonomy" id="1247836"/>
    <lineage>
        <taxon>Eukaryota</taxon>
        <taxon>Fungi</taxon>
        <taxon>Dikarya</taxon>
        <taxon>Ascomycota</taxon>
        <taxon>Saccharomycotina</taxon>
        <taxon>Dipodascomycetes</taxon>
        <taxon>Dipodascales</taxon>
        <taxon>Trichomonascaceae</taxon>
        <taxon>Starmerella</taxon>
    </lineage>
</organism>
<dbReference type="GO" id="GO:0005743">
    <property type="term" value="C:mitochondrial inner membrane"/>
    <property type="evidence" value="ECO:0007669"/>
    <property type="project" value="UniProtKB-SubCell"/>
</dbReference>
<dbReference type="SUPFAM" id="SSF81514">
    <property type="entry name" value="Subunit X (non-heme 7 kDa protein) of cytochrome bc1 complex (Ubiquinol-cytochrome c reductase)"/>
    <property type="match status" value="1"/>
</dbReference>
<dbReference type="PANTHER" id="PTHR12980:SF0">
    <property type="entry name" value="CYTOCHROME B-C1 COMPLEX SUBUNIT 9"/>
    <property type="match status" value="1"/>
</dbReference>